<dbReference type="Gene3D" id="3.40.630.30">
    <property type="match status" value="1"/>
</dbReference>
<dbReference type="AlphaFoldDB" id="A0A1K2FDD5"/>
<proteinExistence type="predicted"/>
<feature type="domain" description="N-acetyltransferase" evidence="2">
    <location>
        <begin position="89"/>
        <end position="188"/>
    </location>
</feature>
<protein>
    <submittedName>
        <fullName evidence="3">Acetyltransferase (GNAT) domain-containing protein</fullName>
    </submittedName>
</protein>
<organism evidence="3 4">
    <name type="scientific">Streptomyces atratus</name>
    <dbReference type="NCBI Taxonomy" id="1893"/>
    <lineage>
        <taxon>Bacteria</taxon>
        <taxon>Bacillati</taxon>
        <taxon>Actinomycetota</taxon>
        <taxon>Actinomycetes</taxon>
        <taxon>Kitasatosporales</taxon>
        <taxon>Streptomycetaceae</taxon>
        <taxon>Streptomyces</taxon>
    </lineage>
</organism>
<evidence type="ECO:0000259" key="2">
    <source>
        <dbReference type="Pfam" id="PF13302"/>
    </source>
</evidence>
<dbReference type="Pfam" id="PF13302">
    <property type="entry name" value="Acetyltransf_3"/>
    <property type="match status" value="1"/>
</dbReference>
<dbReference type="STRING" id="1893.SAMN02787144_105910"/>
<feature type="region of interest" description="Disordered" evidence="1">
    <location>
        <begin position="255"/>
        <end position="275"/>
    </location>
</feature>
<dbReference type="SUPFAM" id="SSF55729">
    <property type="entry name" value="Acyl-CoA N-acyltransferases (Nat)"/>
    <property type="match status" value="1"/>
</dbReference>
<accession>A0A1K2FDD5</accession>
<name>A0A1K2FDD5_STRAR</name>
<feature type="compositionally biased region" description="Basic and acidic residues" evidence="1">
    <location>
        <begin position="256"/>
        <end position="267"/>
    </location>
</feature>
<gene>
    <name evidence="3" type="ORF">SAMN02787144_105910</name>
</gene>
<evidence type="ECO:0000256" key="1">
    <source>
        <dbReference type="SAM" id="MobiDB-lite"/>
    </source>
</evidence>
<dbReference type="Proteomes" id="UP000181909">
    <property type="component" value="Unassembled WGS sequence"/>
</dbReference>
<reference evidence="3 4" key="1">
    <citation type="submission" date="2016-11" db="EMBL/GenBank/DDBJ databases">
        <authorList>
            <person name="Jaros S."/>
            <person name="Januszkiewicz K."/>
            <person name="Wedrychowicz H."/>
        </authorList>
    </citation>
    <scope>NUCLEOTIDE SEQUENCE [LARGE SCALE GENOMIC DNA]</scope>
    <source>
        <strain evidence="3 4">OK807</strain>
    </source>
</reference>
<evidence type="ECO:0000313" key="4">
    <source>
        <dbReference type="Proteomes" id="UP000181909"/>
    </source>
</evidence>
<dbReference type="GO" id="GO:0016747">
    <property type="term" value="F:acyltransferase activity, transferring groups other than amino-acyl groups"/>
    <property type="evidence" value="ECO:0007669"/>
    <property type="project" value="InterPro"/>
</dbReference>
<keyword evidence="3" id="KW-0808">Transferase</keyword>
<evidence type="ECO:0000313" key="3">
    <source>
        <dbReference type="EMBL" id="SFY45053.1"/>
    </source>
</evidence>
<dbReference type="InterPro" id="IPR016181">
    <property type="entry name" value="Acyl_CoA_acyltransferase"/>
</dbReference>
<sequence>MRCTHSLTRTRPRTDVPLLLLPGASRLVSSAVASRVGLKQWQTCSGFLRRDLAISISRLAHRYQFVCRSGRTLMKVTLQVDSTPSASALFLRPWNDGDVEPLVEAYRDPTLRRWTGLSVESIEEAVEWLELQRRGWATGKRLSFAVHEDRSGTGEGRLAGNVVMKRTSSSQESAEVGYWTAVHARGRGWPLVPSKLSPAGPSTSSRSKVWNVSTCSIRWTTSPRAGLRRRPDTGFTRSFRLGRLSSGTATCIYDEPTLRPDAGEKLPAKALSTAR</sequence>
<dbReference type="EMBL" id="FPJO01000059">
    <property type="protein sequence ID" value="SFY45053.1"/>
    <property type="molecule type" value="Genomic_DNA"/>
</dbReference>
<dbReference type="InterPro" id="IPR000182">
    <property type="entry name" value="GNAT_dom"/>
</dbReference>